<dbReference type="EMBL" id="FNXY01000011">
    <property type="protein sequence ID" value="SEJ68739.1"/>
    <property type="molecule type" value="Genomic_DNA"/>
</dbReference>
<gene>
    <name evidence="1" type="ORF">SAMN04487995_5922</name>
</gene>
<sequence>MNELFGNVFIGLKPLFWEMEVSTNENYNVWGPGSASGRLQIINGVPVIAFYFQNQQENFFIHINYPSYSAASDAWMSGKGVYFLLKLVNAVTDDLLESQMISLSNDESRKFIEACRGQIGKDPEIIQASIDFLYDNDFSSYHWLKNR</sequence>
<keyword evidence="2" id="KW-1185">Reference proteome</keyword>
<reference evidence="1 2" key="1">
    <citation type="submission" date="2016-10" db="EMBL/GenBank/DDBJ databases">
        <authorList>
            <person name="de Groot N.N."/>
        </authorList>
    </citation>
    <scope>NUCLEOTIDE SEQUENCE [LARGE SCALE GENOMIC DNA]</scope>
    <source>
        <strain evidence="1 2">DSM 19938</strain>
    </source>
</reference>
<dbReference type="AlphaFoldDB" id="A0A1H7AT33"/>
<organism evidence="1 2">
    <name type="scientific">Dyadobacter koreensis</name>
    <dbReference type="NCBI Taxonomy" id="408657"/>
    <lineage>
        <taxon>Bacteria</taxon>
        <taxon>Pseudomonadati</taxon>
        <taxon>Bacteroidota</taxon>
        <taxon>Cytophagia</taxon>
        <taxon>Cytophagales</taxon>
        <taxon>Spirosomataceae</taxon>
        <taxon>Dyadobacter</taxon>
    </lineage>
</organism>
<dbReference type="Proteomes" id="UP000199532">
    <property type="component" value="Unassembled WGS sequence"/>
</dbReference>
<dbReference type="RefSeq" id="WP_090341793.1">
    <property type="nucleotide sequence ID" value="NZ_FNXY01000011.1"/>
</dbReference>
<dbReference type="STRING" id="408657.SAMN04487995_5922"/>
<name>A0A1H7AT33_9BACT</name>
<protein>
    <submittedName>
        <fullName evidence="1">Uncharacterized protein</fullName>
    </submittedName>
</protein>
<evidence type="ECO:0000313" key="1">
    <source>
        <dbReference type="EMBL" id="SEJ68739.1"/>
    </source>
</evidence>
<accession>A0A1H7AT33</accession>
<proteinExistence type="predicted"/>
<evidence type="ECO:0000313" key="2">
    <source>
        <dbReference type="Proteomes" id="UP000199532"/>
    </source>
</evidence>